<dbReference type="EMBL" id="FMUX01000006">
    <property type="protein sequence ID" value="SCY29818.1"/>
    <property type="molecule type" value="Genomic_DNA"/>
</dbReference>
<accession>A0A1G5ETR1</accession>
<dbReference type="Proteomes" id="UP000198870">
    <property type="component" value="Unassembled WGS sequence"/>
</dbReference>
<dbReference type="InterPro" id="IPR024742">
    <property type="entry name" value="Glycogen_debranch_N"/>
</dbReference>
<dbReference type="OrthoDB" id="9761875at2"/>
<dbReference type="RefSeq" id="WP_139163937.1">
    <property type="nucleotide sequence ID" value="NZ_FMUX01000006.1"/>
</dbReference>
<proteinExistence type="predicted"/>
<dbReference type="GO" id="GO:0004134">
    <property type="term" value="F:4-alpha-glucanotransferase activity"/>
    <property type="evidence" value="ECO:0007669"/>
    <property type="project" value="InterPro"/>
</dbReference>
<gene>
    <name evidence="2" type="ORF">SAMN05216233_106191</name>
</gene>
<dbReference type="SMART" id="SM00642">
    <property type="entry name" value="Aamy"/>
    <property type="match status" value="1"/>
</dbReference>
<dbReference type="InterPro" id="IPR032790">
    <property type="entry name" value="GDE_C"/>
</dbReference>
<dbReference type="STRING" id="419481.SAMN05216233_106191"/>
<dbReference type="Pfam" id="PF12439">
    <property type="entry name" value="GDE_N"/>
    <property type="match status" value="1"/>
</dbReference>
<dbReference type="PANTHER" id="PTHR10569">
    <property type="entry name" value="GLYCOGEN DEBRANCHING ENZYME"/>
    <property type="match status" value="1"/>
</dbReference>
<dbReference type="PANTHER" id="PTHR10569:SF2">
    <property type="entry name" value="GLYCOGEN DEBRANCHING ENZYME"/>
    <property type="match status" value="1"/>
</dbReference>
<dbReference type="Pfam" id="PF06202">
    <property type="entry name" value="GDE_C"/>
    <property type="match status" value="1"/>
</dbReference>
<dbReference type="InterPro" id="IPR012341">
    <property type="entry name" value="6hp_glycosidase-like_sf"/>
</dbReference>
<organism evidence="2 3">
    <name type="scientific">Desulfoluna spongiiphila</name>
    <dbReference type="NCBI Taxonomy" id="419481"/>
    <lineage>
        <taxon>Bacteria</taxon>
        <taxon>Pseudomonadati</taxon>
        <taxon>Thermodesulfobacteriota</taxon>
        <taxon>Desulfobacteria</taxon>
        <taxon>Desulfobacterales</taxon>
        <taxon>Desulfolunaceae</taxon>
        <taxon>Desulfoluna</taxon>
    </lineage>
</organism>
<dbReference type="GO" id="GO:0004135">
    <property type="term" value="F:amylo-alpha-1,6-glucosidase activity"/>
    <property type="evidence" value="ECO:0007669"/>
    <property type="project" value="InterPro"/>
</dbReference>
<keyword evidence="3" id="KW-1185">Reference proteome</keyword>
<evidence type="ECO:0000313" key="2">
    <source>
        <dbReference type="EMBL" id="SCY29818.1"/>
    </source>
</evidence>
<dbReference type="Gene3D" id="3.20.20.80">
    <property type="entry name" value="Glycosidases"/>
    <property type="match status" value="1"/>
</dbReference>
<reference evidence="2 3" key="1">
    <citation type="submission" date="2016-10" db="EMBL/GenBank/DDBJ databases">
        <authorList>
            <person name="de Groot N.N."/>
        </authorList>
    </citation>
    <scope>NUCLEOTIDE SEQUENCE [LARGE SCALE GENOMIC DNA]</scope>
    <source>
        <strain evidence="2 3">AA1</strain>
    </source>
</reference>
<dbReference type="Gene3D" id="1.50.10.10">
    <property type="match status" value="1"/>
</dbReference>
<dbReference type="InterPro" id="IPR008928">
    <property type="entry name" value="6-hairpin_glycosidase_sf"/>
</dbReference>
<dbReference type="SUPFAM" id="SSF48208">
    <property type="entry name" value="Six-hairpin glycosidases"/>
    <property type="match status" value="1"/>
</dbReference>
<protein>
    <submittedName>
        <fullName evidence="2">Glycogen debranching enzyme, putative</fullName>
    </submittedName>
</protein>
<dbReference type="InterPro" id="IPR017853">
    <property type="entry name" value="GH"/>
</dbReference>
<name>A0A1G5ETR1_9BACT</name>
<dbReference type="InterPro" id="IPR006047">
    <property type="entry name" value="GH13_cat_dom"/>
</dbReference>
<dbReference type="SUPFAM" id="SSF51445">
    <property type="entry name" value="(Trans)glycosidases"/>
    <property type="match status" value="1"/>
</dbReference>
<evidence type="ECO:0000313" key="3">
    <source>
        <dbReference type="Proteomes" id="UP000198870"/>
    </source>
</evidence>
<dbReference type="GO" id="GO:0005980">
    <property type="term" value="P:glycogen catabolic process"/>
    <property type="evidence" value="ECO:0007669"/>
    <property type="project" value="InterPro"/>
</dbReference>
<dbReference type="InterPro" id="IPR010401">
    <property type="entry name" value="AGL/Gdb1"/>
</dbReference>
<sequence>MDPSGTTKSVRPLTQIPAPGSSLVLYEGESLAFVLTLGEVEGGEGVVRTNLGFTAPEIEEACPAYPENAWRDIPMLPAGTGRFVLTLPVTEAGYFEATCCVKQGNGILWGEGGNVKIHAKPAATCCSSIIYNAFLRQFGPSMLLEREASAPSTESTDRLEREGHTVIPPSGTFRSFARHLDFIVGRLGCNVIQLLPVNPLPTTFGKMGRFGSPYAALSFTGVEPSLAEFDRKRTPVEQFTDLADAIHERGARVILDLAANHTGWASWIHEAHPEWLLRRADGEIVSPGAWGVIWEDLTELDHSSPGVADHLTEAFLTWCHRGVDGFRCDAGYMIPPRIWIQVVRTVRAAYPHTIFLLEGLGGGIDATREILGRCGFDWGYSELFQNEDKRAVENYLRELAEISREDGLLVNFAETHDNNRLAAVSSCYARHRTALCALLSCNGSFGFANGVEWLATEKIDVHGASGLNWGDRENLVDHLARLSTILKHHPCYYEGTMLTVLNCESEEAVVVRRDHEGTGKSLWVVANTDCRAQAVASWPADGASRGPFWDLLTGDRVVPSVMAGDISLHLMPGAVLCLTRDAGEVEQIAAHGRAPSVWPDHLHRKILAAACLKVHTFYHGLTDCSTFSIEDAVGHFSRDPEGYLRRENPFSMETRTVVWRWPMDLDREVMVPPDHFLLVCCPHPFRVVREVGGETCGAETGIRLPAGKVTALFMPRRDRGETEKGRLRLTLFSPDGVHHDGGVLHYLTAREPKRLPLLFRRGERPFPTAVIGPNGRGALVRVAIERESLLSKYDALLAANLNPVWPEDRRVIWTRCRAWVTYGGFSFPLALEYLERFRTGRGMVGHWTYLVPVGNGKLVQVEVRIEGVDGENRTRISFRRTAAPFARMLDAKEPVGLILRPDIEDRSFHHTTKAYTGPETQWPGRIVSEKKGFFFDLSGGHRFALTLSDGSYHASPMWDYMVHLPLEQERGLEATTDLFSPGYMKSMLCEGDGTVVEGEVLLRETGRAALPLSPGAGPVMDDGDIEVSPDVLMGRSLAAYLVHREGHMSVIAGFPWFLDWGRDSLICVRGLLAAGLHDEATAVLSQFGRFEEKGTLPNMILGDNTGNRDTTDAPLWFAVAAFEAADAIGNEAFFDLNMGGRPLREILFSIVRHYVAGTSNGIAMDPASGLVFSPAHFTWMDTDHPACTPRSGYCIEIQALWYRTLTGLGRMDPKGRETWLSLSRKVQASVRELFARPGRGALSDCLHADEPIPAADAEADDHLRPNQLLAVTLGLVADPDQARKVVEACRELVVPGGLRSLADREVTYPLPLTWEGELLNDPLRPYRGVYQGDEERERKPAYHNGTAWGWFYPLFCEAWFCVFGDGGRKTALSLLYESLPQTLSGCYGHLPEIMDGNAPHLPRGCDAQAWSVSEWIRVKTRLSRG</sequence>
<evidence type="ECO:0000259" key="1">
    <source>
        <dbReference type="SMART" id="SM00642"/>
    </source>
</evidence>
<feature type="domain" description="Glycosyl hydrolase family 13 catalytic" evidence="1">
    <location>
        <begin position="170"/>
        <end position="480"/>
    </location>
</feature>